<accession>A0A6N6RWN5</accession>
<dbReference type="Proteomes" id="UP000434870">
    <property type="component" value="Unassembled WGS sequence"/>
</dbReference>
<proteinExistence type="predicted"/>
<keyword evidence="2" id="KW-0732">Signal</keyword>
<feature type="chain" id="PRO_5027041824" description="DUF6844 domain-containing protein" evidence="2">
    <location>
        <begin position="24"/>
        <end position="465"/>
    </location>
</feature>
<evidence type="ECO:0000259" key="3">
    <source>
        <dbReference type="Pfam" id="PF20891"/>
    </source>
</evidence>
<organism evidence="4 5">
    <name type="scientific">Aliivibrio finisterrensis</name>
    <dbReference type="NCBI Taxonomy" id="511998"/>
    <lineage>
        <taxon>Bacteria</taxon>
        <taxon>Pseudomonadati</taxon>
        <taxon>Pseudomonadota</taxon>
        <taxon>Gammaproteobacteria</taxon>
        <taxon>Vibrionales</taxon>
        <taxon>Vibrionaceae</taxon>
        <taxon>Aliivibrio</taxon>
    </lineage>
</organism>
<evidence type="ECO:0000313" key="5">
    <source>
        <dbReference type="Proteomes" id="UP000434870"/>
    </source>
</evidence>
<gene>
    <name evidence="4" type="ORF">F8B77_02910</name>
</gene>
<evidence type="ECO:0000256" key="2">
    <source>
        <dbReference type="SAM" id="SignalP"/>
    </source>
</evidence>
<protein>
    <recommendedName>
        <fullName evidence="3">DUF6844 domain-containing protein</fullName>
    </recommendedName>
</protein>
<comment type="caution">
    <text evidence="4">The sequence shown here is derived from an EMBL/GenBank/DDBJ whole genome shotgun (WGS) entry which is preliminary data.</text>
</comment>
<feature type="domain" description="DUF6844" evidence="3">
    <location>
        <begin position="149"/>
        <end position="244"/>
    </location>
</feature>
<feature type="signal peptide" evidence="2">
    <location>
        <begin position="1"/>
        <end position="23"/>
    </location>
</feature>
<feature type="region of interest" description="Disordered" evidence="1">
    <location>
        <begin position="435"/>
        <end position="465"/>
    </location>
</feature>
<evidence type="ECO:0000256" key="1">
    <source>
        <dbReference type="SAM" id="MobiDB-lite"/>
    </source>
</evidence>
<evidence type="ECO:0000313" key="4">
    <source>
        <dbReference type="EMBL" id="KAB2826177.1"/>
    </source>
</evidence>
<dbReference type="AlphaFoldDB" id="A0A6N6RWN5"/>
<dbReference type="InterPro" id="IPR049286">
    <property type="entry name" value="DUF6844"/>
</dbReference>
<dbReference type="EMBL" id="WBVP01000002">
    <property type="protein sequence ID" value="KAB2826177.1"/>
    <property type="molecule type" value="Genomic_DNA"/>
</dbReference>
<dbReference type="RefSeq" id="WP_151653534.1">
    <property type="nucleotide sequence ID" value="NZ_WBVP01000002.1"/>
</dbReference>
<dbReference type="Pfam" id="PF20891">
    <property type="entry name" value="DUF6844"/>
    <property type="match status" value="1"/>
</dbReference>
<sequence length="465" mass="51239">MISNKNLLAALLAGSFTVPNVLAQDVVTQIEQSTQTAEQVNIVEEDPADKIDEQLTHYVLQKVNATAKANKSHLIRFYSGAANISITKSNPDWANYRAIALNEAIAKAREDYLKTLNRDFTQETIRDFFTQRGIPAPTAEDFKSENKFDQLMTKAIALIDGAMMAKLEEMGIDAAEFQNAPPEKKQTLMRQYFGTTSISKAYGDLSGMFVIKTFENYRSDGIGSVGVVMALSAKRRDQVVDMIESNGEVMPDKEKMNPKNANLATVFASYPAPYLNKGVKLMYDAQGYPMLVAFGQSGVVHTSDRDERDIEREAAEMFAEDDAWGAMASAYNLNGDFAKKATVAKKTDKERVTKLVGPGNVRTAESAVRHSAISIMDQSSSMTAELKGMTGVSIENKWRQKHPATGHEMVGVVLVWHPVKVKQTQIIQSGLSANEIDAKQETSEPAKAGTTDSFESEDHFDLSDF</sequence>
<name>A0A6N6RWN5_9GAMM</name>
<reference evidence="4 5" key="1">
    <citation type="submission" date="2019-09" db="EMBL/GenBank/DDBJ databases">
        <title>Genome of Aliivibrio finisterrensis LMG 23869 (type strain).</title>
        <authorList>
            <person name="Bowman J.P."/>
        </authorList>
    </citation>
    <scope>NUCLEOTIDE SEQUENCE [LARGE SCALE GENOMIC DNA]</scope>
    <source>
        <strain evidence="4 5">LMG 23869</strain>
    </source>
</reference>
<feature type="compositionally biased region" description="Basic and acidic residues" evidence="1">
    <location>
        <begin position="456"/>
        <end position="465"/>
    </location>
</feature>